<dbReference type="InterPro" id="IPR015500">
    <property type="entry name" value="Peptidase_S8_subtilisin-rel"/>
</dbReference>
<feature type="domain" description="Fervidolysin-like N-terminal prodomain" evidence="11">
    <location>
        <begin position="39"/>
        <end position="100"/>
    </location>
</feature>
<dbReference type="InterPro" id="IPR034084">
    <property type="entry name" value="Thermitase-like_dom"/>
</dbReference>
<dbReference type="PANTHER" id="PTHR43806:SF11">
    <property type="entry name" value="CEREVISIN-RELATED"/>
    <property type="match status" value="1"/>
</dbReference>
<feature type="active site" description="Charge relay system" evidence="7">
    <location>
        <position position="180"/>
    </location>
</feature>
<dbReference type="InterPro" id="IPR000209">
    <property type="entry name" value="Peptidase_S8/S53_dom"/>
</dbReference>
<dbReference type="PANTHER" id="PTHR43806">
    <property type="entry name" value="PEPTIDASE S8"/>
    <property type="match status" value="1"/>
</dbReference>
<dbReference type="InterPro" id="IPR023828">
    <property type="entry name" value="Peptidase_S8_Ser-AS"/>
</dbReference>
<evidence type="ECO:0000313" key="13">
    <source>
        <dbReference type="Proteomes" id="UP001231941"/>
    </source>
</evidence>
<comment type="similarity">
    <text evidence="2 7 8">Belongs to the peptidase S8 family.</text>
</comment>
<name>A0ABT9J4Q3_9BACL</name>
<evidence type="ECO:0000256" key="5">
    <source>
        <dbReference type="ARBA" id="ARBA00022801"/>
    </source>
</evidence>
<evidence type="ECO:0000256" key="6">
    <source>
        <dbReference type="ARBA" id="ARBA00022825"/>
    </source>
</evidence>
<feature type="domain" description="Peptidase S8/S53" evidence="10">
    <location>
        <begin position="139"/>
        <end position="365"/>
    </location>
</feature>
<gene>
    <name evidence="12" type="ORF">Q5Y73_20995</name>
</gene>
<dbReference type="PROSITE" id="PS51892">
    <property type="entry name" value="SUBTILASE"/>
    <property type="match status" value="1"/>
</dbReference>
<evidence type="ECO:0000313" key="12">
    <source>
        <dbReference type="EMBL" id="MDP5276575.1"/>
    </source>
</evidence>
<feature type="chain" id="PRO_5045605832" evidence="9">
    <location>
        <begin position="23"/>
        <end position="387"/>
    </location>
</feature>
<dbReference type="EC" id="3.4.-.-" evidence="12"/>
<dbReference type="Gene3D" id="3.40.50.200">
    <property type="entry name" value="Peptidase S8/S53 domain"/>
    <property type="match status" value="1"/>
</dbReference>
<evidence type="ECO:0000256" key="1">
    <source>
        <dbReference type="ARBA" id="ARBA00004613"/>
    </source>
</evidence>
<dbReference type="PROSITE" id="PS00136">
    <property type="entry name" value="SUBTILASE_ASP"/>
    <property type="match status" value="1"/>
</dbReference>
<keyword evidence="4 7" id="KW-0645">Protease</keyword>
<dbReference type="InterPro" id="IPR036852">
    <property type="entry name" value="Peptidase_S8/S53_dom_sf"/>
</dbReference>
<feature type="active site" description="Charge relay system" evidence="7">
    <location>
        <position position="334"/>
    </location>
</feature>
<dbReference type="InterPro" id="IPR022398">
    <property type="entry name" value="Peptidase_S8_His-AS"/>
</dbReference>
<accession>A0ABT9J4Q3</accession>
<dbReference type="CDD" id="cd07484">
    <property type="entry name" value="Peptidases_S8_Thermitase_like"/>
    <property type="match status" value="1"/>
</dbReference>
<comment type="caution">
    <text evidence="12">The sequence shown here is derived from an EMBL/GenBank/DDBJ whole genome shotgun (WGS) entry which is preliminary data.</text>
</comment>
<dbReference type="Proteomes" id="UP001231941">
    <property type="component" value="Unassembled WGS sequence"/>
</dbReference>
<feature type="signal peptide" evidence="9">
    <location>
        <begin position="1"/>
        <end position="22"/>
    </location>
</feature>
<dbReference type="EMBL" id="JAVAMP010000016">
    <property type="protein sequence ID" value="MDP5276575.1"/>
    <property type="molecule type" value="Genomic_DNA"/>
</dbReference>
<dbReference type="Pfam" id="PF22148">
    <property type="entry name" value="Fervidolysin_NPro-like"/>
    <property type="match status" value="1"/>
</dbReference>
<dbReference type="Pfam" id="PF00082">
    <property type="entry name" value="Peptidase_S8"/>
    <property type="match status" value="1"/>
</dbReference>
<evidence type="ECO:0000256" key="3">
    <source>
        <dbReference type="ARBA" id="ARBA00022525"/>
    </source>
</evidence>
<dbReference type="PRINTS" id="PR00723">
    <property type="entry name" value="SUBTILISIN"/>
</dbReference>
<evidence type="ECO:0000256" key="4">
    <source>
        <dbReference type="ARBA" id="ARBA00022670"/>
    </source>
</evidence>
<dbReference type="RefSeq" id="WP_305993884.1">
    <property type="nucleotide sequence ID" value="NZ_JAVAMP010000016.1"/>
</dbReference>
<dbReference type="PROSITE" id="PS00137">
    <property type="entry name" value="SUBTILASE_HIS"/>
    <property type="match status" value="1"/>
</dbReference>
<dbReference type="InterPro" id="IPR023827">
    <property type="entry name" value="Peptidase_S8_Asp-AS"/>
</dbReference>
<keyword evidence="3" id="KW-0964">Secreted</keyword>
<evidence type="ECO:0000259" key="11">
    <source>
        <dbReference type="Pfam" id="PF22148"/>
    </source>
</evidence>
<keyword evidence="5 7" id="KW-0378">Hydrolase</keyword>
<keyword evidence="9" id="KW-0732">Signal</keyword>
<dbReference type="SUPFAM" id="SSF52743">
    <property type="entry name" value="Subtilisin-like"/>
    <property type="match status" value="1"/>
</dbReference>
<keyword evidence="6 7" id="KW-0720">Serine protease</keyword>
<sequence>MKLKHFFSIFMAIALIFSFSVSELQVEADSNESNSEDSEIIVKFKEKTTKEDKQKIHKEENAEVLRANEEIGFEVIKVKGKSVEKALEKYNKRSDVEFAEAIVEYYALFDPNDPLYSSDQYGPQIIEADSAWDITTGSSNVLVAVIDTGVDEDHEDLAGKVVRGYDFIDDDRDPSDLNGHGTHVAGTVGALTDNRTGVAGVAPDVQIMSVRVLDRSGYGTNEGVANGITYAADNGADVINLSLGSSSPSGVVEDAVNYAWNRGVVVVAAAGNDGNRRAHYPAYYTNSLAVAATDDRDRKASFSTYGTWVDVAAPGVDIVSTQLGGGYVSYSGTSMAAPHTAGLAALLASQGLSNTEIRDQIESTADPIRGTGRYWEHGRINAFEAVR</sequence>
<comment type="subcellular location">
    <subcellularLocation>
        <location evidence="1">Secreted</location>
    </subcellularLocation>
</comment>
<dbReference type="InterPro" id="IPR050131">
    <property type="entry name" value="Peptidase_S8_subtilisin-like"/>
</dbReference>
<evidence type="ECO:0000256" key="2">
    <source>
        <dbReference type="ARBA" id="ARBA00011073"/>
    </source>
</evidence>
<evidence type="ECO:0000256" key="9">
    <source>
        <dbReference type="SAM" id="SignalP"/>
    </source>
</evidence>
<dbReference type="InterPro" id="IPR054399">
    <property type="entry name" value="Fervidolysin-like_N_prodom"/>
</dbReference>
<organism evidence="12 13">
    <name type="scientific">Chengkuizengella axinellae</name>
    <dbReference type="NCBI Taxonomy" id="3064388"/>
    <lineage>
        <taxon>Bacteria</taxon>
        <taxon>Bacillati</taxon>
        <taxon>Bacillota</taxon>
        <taxon>Bacilli</taxon>
        <taxon>Bacillales</taxon>
        <taxon>Paenibacillaceae</taxon>
        <taxon>Chengkuizengella</taxon>
    </lineage>
</organism>
<dbReference type="GO" id="GO:0016787">
    <property type="term" value="F:hydrolase activity"/>
    <property type="evidence" value="ECO:0007669"/>
    <property type="project" value="UniProtKB-KW"/>
</dbReference>
<evidence type="ECO:0000256" key="8">
    <source>
        <dbReference type="RuleBase" id="RU003355"/>
    </source>
</evidence>
<dbReference type="PROSITE" id="PS00138">
    <property type="entry name" value="SUBTILASE_SER"/>
    <property type="match status" value="1"/>
</dbReference>
<evidence type="ECO:0000256" key="7">
    <source>
        <dbReference type="PROSITE-ProRule" id="PRU01240"/>
    </source>
</evidence>
<proteinExistence type="inferred from homology"/>
<protein>
    <submittedName>
        <fullName evidence="12">S8 family peptidase</fullName>
        <ecNumber evidence="12">3.4.-.-</ecNumber>
    </submittedName>
</protein>
<feature type="active site" description="Charge relay system" evidence="7">
    <location>
        <position position="147"/>
    </location>
</feature>
<evidence type="ECO:0000259" key="10">
    <source>
        <dbReference type="Pfam" id="PF00082"/>
    </source>
</evidence>
<reference evidence="12 13" key="1">
    <citation type="submission" date="2023-08" db="EMBL/GenBank/DDBJ databases">
        <authorList>
            <person name="Park J.-S."/>
        </authorList>
    </citation>
    <scope>NUCLEOTIDE SEQUENCE [LARGE SCALE GENOMIC DNA]</scope>
    <source>
        <strain evidence="12 13">2205SS18-9</strain>
    </source>
</reference>
<keyword evidence="13" id="KW-1185">Reference proteome</keyword>